<feature type="signal peptide" evidence="12">
    <location>
        <begin position="1"/>
        <end position="29"/>
    </location>
</feature>
<dbReference type="Proteomes" id="UP001158576">
    <property type="component" value="Chromosome PAR"/>
</dbReference>
<comment type="subcellular location">
    <subcellularLocation>
        <location evidence="1 10">Secreted</location>
        <location evidence="1 10">Extracellular space</location>
        <location evidence="1 10">Extracellular matrix</location>
    </subcellularLocation>
</comment>
<feature type="region of interest" description="Disordered" evidence="11">
    <location>
        <begin position="311"/>
        <end position="342"/>
    </location>
</feature>
<evidence type="ECO:0000256" key="2">
    <source>
        <dbReference type="ARBA" id="ARBA00005683"/>
    </source>
</evidence>
<protein>
    <recommendedName>
        <fullName evidence="10">Protein Wnt</fullName>
    </recommendedName>
</protein>
<keyword evidence="6 10" id="KW-0879">Wnt signaling pathway</keyword>
<keyword evidence="12" id="KW-0732">Signal</keyword>
<dbReference type="EMBL" id="OU015568">
    <property type="protein sequence ID" value="CAG5091365.1"/>
    <property type="molecule type" value="Genomic_DNA"/>
</dbReference>
<keyword evidence="8" id="KW-0325">Glycoprotein</keyword>
<comment type="similarity">
    <text evidence="2 10">Belongs to the Wnt family.</text>
</comment>
<evidence type="ECO:0000256" key="10">
    <source>
        <dbReference type="RuleBase" id="RU003500"/>
    </source>
</evidence>
<feature type="chain" id="PRO_5046492362" description="Protein Wnt" evidence="12">
    <location>
        <begin position="30"/>
        <end position="396"/>
    </location>
</feature>
<comment type="function">
    <text evidence="10">Ligand for members of the frizzled family of seven transmembrane receptors.</text>
</comment>
<dbReference type="PANTHER" id="PTHR12027">
    <property type="entry name" value="WNT RELATED"/>
    <property type="match status" value="1"/>
</dbReference>
<name>A0ABN7S787_OIKDI</name>
<evidence type="ECO:0000313" key="14">
    <source>
        <dbReference type="Proteomes" id="UP001158576"/>
    </source>
</evidence>
<evidence type="ECO:0000256" key="7">
    <source>
        <dbReference type="ARBA" id="ARBA00023157"/>
    </source>
</evidence>
<gene>
    <name evidence="13" type="ORF">OKIOD_LOCUS4565</name>
</gene>
<organism evidence="13 14">
    <name type="scientific">Oikopleura dioica</name>
    <name type="common">Tunicate</name>
    <dbReference type="NCBI Taxonomy" id="34765"/>
    <lineage>
        <taxon>Eukaryota</taxon>
        <taxon>Metazoa</taxon>
        <taxon>Chordata</taxon>
        <taxon>Tunicata</taxon>
        <taxon>Appendicularia</taxon>
        <taxon>Copelata</taxon>
        <taxon>Oikopleuridae</taxon>
        <taxon>Oikopleura</taxon>
    </lineage>
</organism>
<keyword evidence="7" id="KW-1015">Disulfide bond</keyword>
<evidence type="ECO:0000256" key="3">
    <source>
        <dbReference type="ARBA" id="ARBA00022473"/>
    </source>
</evidence>
<feature type="compositionally biased region" description="Basic residues" evidence="11">
    <location>
        <begin position="326"/>
        <end position="342"/>
    </location>
</feature>
<evidence type="ECO:0000256" key="12">
    <source>
        <dbReference type="SAM" id="SignalP"/>
    </source>
</evidence>
<evidence type="ECO:0000256" key="5">
    <source>
        <dbReference type="ARBA" id="ARBA00022530"/>
    </source>
</evidence>
<keyword evidence="4" id="KW-0964">Secreted</keyword>
<accession>A0ABN7S787</accession>
<proteinExistence type="inferred from homology"/>
<evidence type="ECO:0000256" key="1">
    <source>
        <dbReference type="ARBA" id="ARBA00004498"/>
    </source>
</evidence>
<keyword evidence="5" id="KW-0272">Extracellular matrix</keyword>
<evidence type="ECO:0000256" key="4">
    <source>
        <dbReference type="ARBA" id="ARBA00022525"/>
    </source>
</evidence>
<evidence type="ECO:0000256" key="11">
    <source>
        <dbReference type="SAM" id="MobiDB-lite"/>
    </source>
</evidence>
<reference evidence="13 14" key="1">
    <citation type="submission" date="2021-04" db="EMBL/GenBank/DDBJ databases">
        <authorList>
            <person name="Bliznina A."/>
        </authorList>
    </citation>
    <scope>NUCLEOTIDE SEQUENCE [LARGE SCALE GENOMIC DNA]</scope>
</reference>
<dbReference type="InterPro" id="IPR005817">
    <property type="entry name" value="Wnt"/>
</dbReference>
<evidence type="ECO:0000256" key="6">
    <source>
        <dbReference type="ARBA" id="ARBA00022687"/>
    </source>
</evidence>
<evidence type="ECO:0000256" key="8">
    <source>
        <dbReference type="ARBA" id="ARBA00023180"/>
    </source>
</evidence>
<keyword evidence="3 10" id="KW-0217">Developmental protein</keyword>
<keyword evidence="9" id="KW-0449">Lipoprotein</keyword>
<dbReference type="SMART" id="SM00097">
    <property type="entry name" value="WNT1"/>
    <property type="match status" value="1"/>
</dbReference>
<sequence length="396" mass="45849">MILKSNRRISPRITIWRLLLTLMVTSVVGQKMSRTIEKEICYHQQELDKLTNAQRQDCFHHPAAFKYSLIGLRRAEEECKRLLIKNTWNCTGLIEQAQKTLKNHDWTSIMSKSYPETAFANAMIAAGITYEITKACIKGQINVVHGCQRKTSKNYYKDFYIHEDTVASTNCIDKCVEYAKQRAEAFQIRTDSSLDYTLARKNQKVGERLVFRSRRESCRCMGPSGSCTWKYCVKSIEDFSKIASNLYSKYKEKPSLQKITVNMNGPQPDIKSIPDRILVYMLPLDICSANGGASSVSLLNQNRGRLCKLPRDKKKTSKRTTIEKSSKKKSRHKKGRYRRNQRKKNLGKCTAICCNNNFKEVQIVEKFKHNMKFSWNKDEPISWDVRKRNVTYGVCT</sequence>
<keyword evidence="14" id="KW-1185">Reference proteome</keyword>
<dbReference type="PANTHER" id="PTHR12027:SF112">
    <property type="entry name" value="PROTEIN WNT-2"/>
    <property type="match status" value="1"/>
</dbReference>
<dbReference type="Pfam" id="PF00110">
    <property type="entry name" value="wnt"/>
    <property type="match status" value="1"/>
</dbReference>
<evidence type="ECO:0000256" key="9">
    <source>
        <dbReference type="ARBA" id="ARBA00023288"/>
    </source>
</evidence>
<evidence type="ECO:0000313" key="13">
    <source>
        <dbReference type="EMBL" id="CAG5091365.1"/>
    </source>
</evidence>